<organism evidence="1 2">
    <name type="scientific">Paralvinella palmiformis</name>
    <dbReference type="NCBI Taxonomy" id="53620"/>
    <lineage>
        <taxon>Eukaryota</taxon>
        <taxon>Metazoa</taxon>
        <taxon>Spiralia</taxon>
        <taxon>Lophotrochozoa</taxon>
        <taxon>Annelida</taxon>
        <taxon>Polychaeta</taxon>
        <taxon>Sedentaria</taxon>
        <taxon>Canalipalpata</taxon>
        <taxon>Terebellida</taxon>
        <taxon>Terebelliformia</taxon>
        <taxon>Alvinellidae</taxon>
        <taxon>Paralvinella</taxon>
    </lineage>
</organism>
<dbReference type="InterPro" id="IPR045189">
    <property type="entry name" value="UBR4-like"/>
</dbReference>
<gene>
    <name evidence="1" type="ORF">LSH36_637g01010</name>
</gene>
<dbReference type="PANTHER" id="PTHR21725:SF1">
    <property type="entry name" value="E3 UBIQUITIN-PROTEIN LIGASE UBR4"/>
    <property type="match status" value="1"/>
</dbReference>
<feature type="non-terminal residue" evidence="1">
    <location>
        <position position="246"/>
    </location>
</feature>
<keyword evidence="2" id="KW-1185">Reference proteome</keyword>
<dbReference type="AlphaFoldDB" id="A0AAD9J4S4"/>
<protein>
    <submittedName>
        <fullName evidence="1">Uncharacterized protein</fullName>
    </submittedName>
</protein>
<comment type="caution">
    <text evidence="1">The sequence shown here is derived from an EMBL/GenBank/DDBJ whole genome shotgun (WGS) entry which is preliminary data.</text>
</comment>
<dbReference type="Proteomes" id="UP001208570">
    <property type="component" value="Unassembled WGS sequence"/>
</dbReference>
<evidence type="ECO:0000313" key="2">
    <source>
        <dbReference type="Proteomes" id="UP001208570"/>
    </source>
</evidence>
<accession>A0AAD9J4S4</accession>
<dbReference type="PANTHER" id="PTHR21725">
    <property type="entry name" value="E3 UBIQUITIN-PROTEIN LIGASE UBR4"/>
    <property type="match status" value="1"/>
</dbReference>
<sequence>MSSSGYIYTQHMDEMSSAKHGPFYITNILETNHPDVKECGSQVGGGGVSVYYSHSLQLMFFSYANGKSFASALNKNMDELPVLFPITIKSSNGSKSGSSSQPLVQWMEVANHPGLICCMTQTSNNPIVIMVKPDSFLIQEVKIQPAKAKIQDMVAIRHSGSNCDQRTTLILLCEDGSLRIYMANTEQTNYWISPTLQPHGVITVLKPQKKKKVIKSGKPAGQVTFPIDFFEHVQQSSDIEFGGNDV</sequence>
<evidence type="ECO:0000313" key="1">
    <source>
        <dbReference type="EMBL" id="KAK2146046.1"/>
    </source>
</evidence>
<proteinExistence type="predicted"/>
<reference evidence="1" key="1">
    <citation type="journal article" date="2023" name="Mol. Biol. Evol.">
        <title>Third-Generation Sequencing Reveals the Adaptive Role of the Epigenome in Three Deep-Sea Polychaetes.</title>
        <authorList>
            <person name="Perez M."/>
            <person name="Aroh O."/>
            <person name="Sun Y."/>
            <person name="Lan Y."/>
            <person name="Juniper S.K."/>
            <person name="Young C.R."/>
            <person name="Angers B."/>
            <person name="Qian P.Y."/>
        </authorList>
    </citation>
    <scope>NUCLEOTIDE SEQUENCE</scope>
    <source>
        <strain evidence="1">P08H-3</strain>
    </source>
</reference>
<name>A0AAD9J4S4_9ANNE</name>
<dbReference type="EMBL" id="JAODUP010000637">
    <property type="protein sequence ID" value="KAK2146046.1"/>
    <property type="molecule type" value="Genomic_DNA"/>
</dbReference>